<feature type="domain" description="DNA topoisomerase type IA zn finger" evidence="2">
    <location>
        <begin position="306"/>
        <end position="332"/>
    </location>
</feature>
<dbReference type="Proteomes" id="UP000007073">
    <property type="component" value="Chromosome"/>
</dbReference>
<dbReference type="InterPro" id="IPR011335">
    <property type="entry name" value="Restrct_endonuc-II-like"/>
</dbReference>
<protein>
    <submittedName>
        <fullName evidence="4">Type II restriction endonuclease, zinc finger</fullName>
    </submittedName>
</protein>
<reference evidence="4 5" key="2">
    <citation type="journal article" date="2009" name="BMC Microbiol.">
        <title>The genome sequence of Geobacter metallireducens: features of metabolism, physiology and regulation common and dissimilar to Geobacter sulfurreducens.</title>
        <authorList>
            <person name="Aklujkar M."/>
            <person name="Krushkal J."/>
            <person name="DiBartolo G."/>
            <person name="Lapidus A."/>
            <person name="Land M.L."/>
            <person name="Lovley D.R."/>
        </authorList>
    </citation>
    <scope>NUCLEOTIDE SEQUENCE [LARGE SCALE GENOMIC DNA]</scope>
    <source>
        <strain evidence="5">ATCC 53774 / DSM 7210 / GS-15</strain>
    </source>
</reference>
<name>Q39UP7_GEOMG</name>
<dbReference type="SUPFAM" id="SSF52980">
    <property type="entry name" value="Restriction endonuclease-like"/>
    <property type="match status" value="1"/>
</dbReference>
<evidence type="ECO:0000313" key="4">
    <source>
        <dbReference type="EMBL" id="ABB32027.1"/>
    </source>
</evidence>
<evidence type="ECO:0000259" key="2">
    <source>
        <dbReference type="Pfam" id="PF01396"/>
    </source>
</evidence>
<accession>Q39UP7</accession>
<keyword evidence="1" id="KW-0472">Membrane</keyword>
<dbReference type="SUPFAM" id="SSF57783">
    <property type="entry name" value="Zinc beta-ribbon"/>
    <property type="match status" value="1"/>
</dbReference>
<dbReference type="HOGENOM" id="CLU_050636_0_0_7"/>
<dbReference type="InterPro" id="IPR013498">
    <property type="entry name" value="Topo_IA_Znf"/>
</dbReference>
<dbReference type="AlphaFoldDB" id="Q39UP7"/>
<keyword evidence="4" id="KW-0378">Hydrolase</keyword>
<gene>
    <name evidence="4" type="ordered locus">Gmet_1797</name>
</gene>
<keyword evidence="1" id="KW-1133">Transmembrane helix</keyword>
<feature type="domain" description="Restriction endonuclease type IV Mrr" evidence="3">
    <location>
        <begin position="107"/>
        <end position="217"/>
    </location>
</feature>
<evidence type="ECO:0000256" key="1">
    <source>
        <dbReference type="SAM" id="Phobius"/>
    </source>
</evidence>
<evidence type="ECO:0000313" key="5">
    <source>
        <dbReference type="Proteomes" id="UP000007073"/>
    </source>
</evidence>
<dbReference type="eggNOG" id="COG1787">
    <property type="taxonomic scope" value="Bacteria"/>
</dbReference>
<dbReference type="GO" id="GO:0005694">
    <property type="term" value="C:chromosome"/>
    <property type="evidence" value="ECO:0007669"/>
    <property type="project" value="InterPro"/>
</dbReference>
<dbReference type="GO" id="GO:0009307">
    <property type="term" value="P:DNA restriction-modification system"/>
    <property type="evidence" value="ECO:0007669"/>
    <property type="project" value="InterPro"/>
</dbReference>
<sequence>MARQRTSPMEDMILVASKLPWWACLLLALVSYAVLHTMAMRPVMPATVVPGQMGDAVARGLITTLAMFGQYVMPFAFALAALLSAVTSSRQKKLYDTVAGRGDVAALNEMGWDEFEMLVGEHFRRQGFQVTRQGGNGPDGGVDLILKNGGETYLVQCKQWKAYKVGVQPVRELYGVMASRGAVGGYVVTSGKFTDEAVDFARGLNVELIDGRQLRQIIDNARRPSTDVVRHEIFPKAVSSPNCPKCGAEMKKRVARQGSNAGREFWGCSTYPKCKGIVPVTINQDTDQAKVTMQPTIPPVDASKKLCPQCGEELVLRQFQSGPRIGQQFYGCLTCKKGWPVDTLAQHAALADGGK</sequence>
<evidence type="ECO:0000259" key="3">
    <source>
        <dbReference type="Pfam" id="PF04471"/>
    </source>
</evidence>
<keyword evidence="4" id="KW-0255">Endonuclease</keyword>
<dbReference type="InterPro" id="IPR007560">
    <property type="entry name" value="Restrct_endonuc_IV_Mrr"/>
</dbReference>
<dbReference type="EMBL" id="CP000148">
    <property type="protein sequence ID" value="ABB32027.1"/>
    <property type="molecule type" value="Genomic_DNA"/>
</dbReference>
<feature type="transmembrane region" description="Helical" evidence="1">
    <location>
        <begin position="60"/>
        <end position="83"/>
    </location>
</feature>
<dbReference type="STRING" id="269799.Gmet_1797"/>
<dbReference type="REBASE" id="11548">
    <property type="entry name" value="GmeMrrP"/>
</dbReference>
<dbReference type="Gene3D" id="3.30.65.10">
    <property type="entry name" value="Bacterial Topoisomerase I, domain 1"/>
    <property type="match status" value="1"/>
</dbReference>
<keyword evidence="4" id="KW-0540">Nuclease</keyword>
<dbReference type="GO" id="GO:0015666">
    <property type="term" value="F:restriction endodeoxyribonuclease activity"/>
    <property type="evidence" value="ECO:0007669"/>
    <property type="project" value="TreeGrafter"/>
</dbReference>
<dbReference type="eggNOG" id="COG0551">
    <property type="taxonomic scope" value="Bacteria"/>
</dbReference>
<dbReference type="Pfam" id="PF01396">
    <property type="entry name" value="Zn_ribbon_Top1"/>
    <property type="match status" value="2"/>
</dbReference>
<dbReference type="Pfam" id="PF04471">
    <property type="entry name" value="Mrr_cat"/>
    <property type="match status" value="1"/>
</dbReference>
<dbReference type="PANTHER" id="PTHR30015">
    <property type="entry name" value="MRR RESTRICTION SYSTEM PROTEIN"/>
    <property type="match status" value="1"/>
</dbReference>
<dbReference type="GO" id="GO:0006265">
    <property type="term" value="P:DNA topological change"/>
    <property type="evidence" value="ECO:0007669"/>
    <property type="project" value="InterPro"/>
</dbReference>
<keyword evidence="1" id="KW-0812">Transmembrane</keyword>
<dbReference type="KEGG" id="gme:Gmet_1797"/>
<dbReference type="PANTHER" id="PTHR30015:SF7">
    <property type="entry name" value="TYPE IV METHYL-DIRECTED RESTRICTION ENZYME ECOKMRR"/>
    <property type="match status" value="1"/>
</dbReference>
<organism evidence="4 5">
    <name type="scientific">Geobacter metallireducens (strain ATCC 53774 / DSM 7210 / GS-15)</name>
    <dbReference type="NCBI Taxonomy" id="269799"/>
    <lineage>
        <taxon>Bacteria</taxon>
        <taxon>Pseudomonadati</taxon>
        <taxon>Thermodesulfobacteriota</taxon>
        <taxon>Desulfuromonadia</taxon>
        <taxon>Geobacterales</taxon>
        <taxon>Geobacteraceae</taxon>
        <taxon>Geobacter</taxon>
    </lineage>
</organism>
<dbReference type="InterPro" id="IPR052906">
    <property type="entry name" value="Type_IV_Methyl-Rstrct_Enzyme"/>
</dbReference>
<reference evidence="4 5" key="1">
    <citation type="submission" date="2005-10" db="EMBL/GenBank/DDBJ databases">
        <title>Complete sequence of Geobacter metallireducens GS-15.</title>
        <authorList>
            <consortium name="US DOE Joint Genome Institute"/>
            <person name="Copeland A."/>
            <person name="Lucas S."/>
            <person name="Lapidus A."/>
            <person name="Barry K."/>
            <person name="Detter J.C."/>
            <person name="Glavina T."/>
            <person name="Hammon N."/>
            <person name="Israni S."/>
            <person name="Pitluck S."/>
            <person name="Di Bartolo G."/>
            <person name="Chain P."/>
            <person name="Schmutz J."/>
            <person name="Larimer F."/>
            <person name="Land M."/>
            <person name="Kyrpides N."/>
            <person name="Ivanova N."/>
            <person name="Richardson P."/>
        </authorList>
    </citation>
    <scope>NUCLEOTIDE SEQUENCE [LARGE SCALE GENOMIC DNA]</scope>
    <source>
        <strain evidence="5">ATCC 53774 / DSM 7210 / GS-15</strain>
    </source>
</reference>
<dbReference type="InterPro" id="IPR011856">
    <property type="entry name" value="tRNA_endonuc-like_dom_sf"/>
</dbReference>
<keyword evidence="5" id="KW-1185">Reference proteome</keyword>
<dbReference type="GO" id="GO:0003916">
    <property type="term" value="F:DNA topoisomerase activity"/>
    <property type="evidence" value="ECO:0007669"/>
    <property type="project" value="InterPro"/>
</dbReference>
<dbReference type="GO" id="GO:0003677">
    <property type="term" value="F:DNA binding"/>
    <property type="evidence" value="ECO:0007669"/>
    <property type="project" value="InterPro"/>
</dbReference>
<dbReference type="Gene3D" id="3.40.1350.10">
    <property type="match status" value="1"/>
</dbReference>
<feature type="transmembrane region" description="Helical" evidence="1">
    <location>
        <begin position="21"/>
        <end position="40"/>
    </location>
</feature>
<feature type="domain" description="DNA topoisomerase type IA zn finger" evidence="2">
    <location>
        <begin position="242"/>
        <end position="278"/>
    </location>
</feature>
<proteinExistence type="predicted"/>